<dbReference type="EMBL" id="FO203512">
    <property type="protein sequence ID" value="CCK75465.1"/>
    <property type="molecule type" value="Genomic_DNA"/>
</dbReference>
<accession>R4YLP8</accession>
<dbReference type="Pfam" id="PF06934">
    <property type="entry name" value="CTI"/>
    <property type="match status" value="1"/>
</dbReference>
<dbReference type="AlphaFoldDB" id="R4YLP8"/>
<dbReference type="PATRIC" id="fig|698738.3.peg.1336"/>
<dbReference type="GO" id="GO:0016853">
    <property type="term" value="F:isomerase activity"/>
    <property type="evidence" value="ECO:0007669"/>
    <property type="project" value="UniProtKB-KW"/>
</dbReference>
<sequence length="803" mass="93330">MKYTIYSRLSSLTKYLLLTAILGGCASISIDYFELDKLFGKVDPPNRAVHQDSDLGQAYLNDIQPLIDKRCVVCHGCYDAPCQLKLSSAAGIERGANKDRVYNGTRILNSEPTRLGIDASSVDEWRTKGFFNVLNDRNQTDNINLERSLIYQFLQLKKQHPLPEGRILNDDFSLGLNREQQCASIDEFDSASKNEPLWGMPYGLPGLTDREHNRLAEWLKKGSPMVAQQMPPKEISEQIKHWEIFFNQSSLKHQLSSRYIYEHLFLANIYFSRLPLFTTQPQTEKPKYYFKLVRSSTPAPQAIDIIATRRPYDDPKVKRIYYRLQIVNESIVSKSHLPYAFNQQRLEWMKKLFITPDYHVKKLPSYDADIAVNPLAVFKDIPMNSRYRFMLEEAEFTIMGFIKGPVCRGQVALNVIDDHFWVAFIDPEKQSSSNYNQFLSEHRDNLRLPGEEKVNSAIIKSWSKLSKSHSQYLSDKSTFINQSFAKPKESPLDYIWDGDQKNPNAALTIFRHFDSSTVVKGFVGQNPKTAWIIDYPLLERIHYLLVAEFDVYGNVGHQLITRLYMDFLRIEGEFNFLALLPQDERLKLADYWYRDTNSRIKQHLIDYETQVVHEAKIPYRTVRPKIELFGMLKEKLDPVITHKYDIYNASIPFEHSALLARINRIQGERANIVPELSLITLVNNLGQQQVFTLIRNTGHSNISSLLLENINLLPKEDYLTIVPGIIGSYPSVLFRVHEFRLQQFVEQISTLENEDDYANLLDQFGIRRNNKNFWKHSDELHTWFNNKEPLQSGLLDYNRLENR</sequence>
<dbReference type="PROSITE" id="PS51257">
    <property type="entry name" value="PROKAR_LIPOPROTEIN"/>
    <property type="match status" value="1"/>
</dbReference>
<dbReference type="HOGENOM" id="CLU_380276_0_0_6"/>
<evidence type="ECO:0000313" key="1">
    <source>
        <dbReference type="EMBL" id="CCK75465.1"/>
    </source>
</evidence>
<keyword evidence="1" id="KW-0413">Isomerase</keyword>
<dbReference type="STRING" id="698738.OLEAN_C12890"/>
<dbReference type="Proteomes" id="UP000032749">
    <property type="component" value="Chromosome"/>
</dbReference>
<name>R4YLP8_OLEAN</name>
<proteinExistence type="predicted"/>
<organism evidence="1 2">
    <name type="scientific">Oleispira antarctica RB-8</name>
    <dbReference type="NCBI Taxonomy" id="698738"/>
    <lineage>
        <taxon>Bacteria</taxon>
        <taxon>Pseudomonadati</taxon>
        <taxon>Pseudomonadota</taxon>
        <taxon>Gammaproteobacteria</taxon>
        <taxon>Oceanospirillales</taxon>
        <taxon>Oceanospirillaceae</taxon>
        <taxon>Oleispira</taxon>
    </lineage>
</organism>
<keyword evidence="2" id="KW-1185">Reference proteome</keyword>
<dbReference type="KEGG" id="oai:OLEAN_C12890"/>
<dbReference type="OrthoDB" id="9809746at2"/>
<dbReference type="InterPro" id="IPR010706">
    <property type="entry name" value="Fatty_acid_cis-trans_isomerase"/>
</dbReference>
<protein>
    <submittedName>
        <fullName evidence="1">Fatty acid cis/trans isomerase</fullName>
    </submittedName>
</protein>
<evidence type="ECO:0000313" key="2">
    <source>
        <dbReference type="Proteomes" id="UP000032749"/>
    </source>
</evidence>
<gene>
    <name evidence="1" type="ORF">OLEAN_C12890</name>
</gene>
<reference evidence="1 2" key="1">
    <citation type="journal article" date="2013" name="Nat. Commun.">
        <title>Genome sequence and functional genomic analysis of the oil-degrading bacterium Oleispira antarctica.</title>
        <authorList>
            <person name="Kube M."/>
            <person name="Chernikova T.N."/>
            <person name="Al-Ramahi Y."/>
            <person name="Beloqui A."/>
            <person name="Lopez-Cortez N."/>
            <person name="Guazzaroni M.E."/>
            <person name="Heipieper H.J."/>
            <person name="Klages S."/>
            <person name="Kotsyurbenko O.R."/>
            <person name="Langer I."/>
            <person name="Nechitaylo T.Y."/>
            <person name="Lunsdorf H."/>
            <person name="Fernandez M."/>
            <person name="Juarez S."/>
            <person name="Ciordia S."/>
            <person name="Singer A."/>
            <person name="Kagan O."/>
            <person name="Egorova O."/>
            <person name="Petit P.A."/>
            <person name="Stogios P."/>
            <person name="Kim Y."/>
            <person name="Tchigvintsev A."/>
            <person name="Flick R."/>
            <person name="Denaro R."/>
            <person name="Genovese M."/>
            <person name="Albar J.P."/>
            <person name="Reva O.N."/>
            <person name="Martinez-Gomariz M."/>
            <person name="Tran H."/>
            <person name="Ferrer M."/>
            <person name="Savchenko A."/>
            <person name="Yakunin A.F."/>
            <person name="Yakimov M.M."/>
            <person name="Golyshina O.V."/>
            <person name="Reinhardt R."/>
            <person name="Golyshin P.N."/>
        </authorList>
    </citation>
    <scope>NUCLEOTIDE SEQUENCE [LARGE SCALE GENOMIC DNA]</scope>
</reference>